<feature type="transmembrane region" description="Helical" evidence="7">
    <location>
        <begin position="75"/>
        <end position="92"/>
    </location>
</feature>
<reference evidence="9 10" key="1">
    <citation type="submission" date="2019-07" db="EMBL/GenBank/DDBJ databases">
        <authorList>
            <person name="Hibberd C M."/>
            <person name="Gehrig L. J."/>
            <person name="Chang H.-W."/>
            <person name="Venkatesh S."/>
        </authorList>
    </citation>
    <scope>NUCLEOTIDE SEQUENCE [LARGE SCALE GENOMIC DNA]</scope>
    <source>
        <strain evidence="9">Blautia_luti_SSTS_Bg7063</strain>
    </source>
</reference>
<dbReference type="SUPFAM" id="SSF103473">
    <property type="entry name" value="MFS general substrate transporter"/>
    <property type="match status" value="1"/>
</dbReference>
<feature type="transmembrane region" description="Helical" evidence="7">
    <location>
        <begin position="216"/>
        <end position="236"/>
    </location>
</feature>
<accession>A0A564W7P2</accession>
<evidence type="ECO:0000256" key="4">
    <source>
        <dbReference type="ARBA" id="ARBA00022692"/>
    </source>
</evidence>
<feature type="domain" description="Major facilitator superfamily (MFS) profile" evidence="8">
    <location>
        <begin position="1"/>
        <end position="408"/>
    </location>
</feature>
<evidence type="ECO:0000256" key="2">
    <source>
        <dbReference type="ARBA" id="ARBA00022448"/>
    </source>
</evidence>
<evidence type="ECO:0000256" key="6">
    <source>
        <dbReference type="ARBA" id="ARBA00023136"/>
    </source>
</evidence>
<dbReference type="EMBL" id="CABHNW010000166">
    <property type="protein sequence ID" value="VUX40670.1"/>
    <property type="molecule type" value="Genomic_DNA"/>
</dbReference>
<evidence type="ECO:0000256" key="7">
    <source>
        <dbReference type="SAM" id="Phobius"/>
    </source>
</evidence>
<dbReference type="Proteomes" id="UP000408482">
    <property type="component" value="Unassembled WGS sequence"/>
</dbReference>
<dbReference type="AlphaFoldDB" id="A0A564W7P2"/>
<evidence type="ECO:0000256" key="5">
    <source>
        <dbReference type="ARBA" id="ARBA00022989"/>
    </source>
</evidence>
<feature type="transmembrane region" description="Helical" evidence="7">
    <location>
        <begin position="98"/>
        <end position="116"/>
    </location>
</feature>
<comment type="subcellular location">
    <subcellularLocation>
        <location evidence="1">Cell membrane</location>
        <topology evidence="1">Multi-pass membrane protein</topology>
    </subcellularLocation>
</comment>
<dbReference type="PROSITE" id="PS50850">
    <property type="entry name" value="MFS"/>
    <property type="match status" value="1"/>
</dbReference>
<dbReference type="InterPro" id="IPR050171">
    <property type="entry name" value="MFS_Transporters"/>
</dbReference>
<dbReference type="PANTHER" id="PTHR23517:SF3">
    <property type="entry name" value="INTEGRAL MEMBRANE TRANSPORT PROTEIN"/>
    <property type="match status" value="1"/>
</dbReference>
<dbReference type="GO" id="GO:0022857">
    <property type="term" value="F:transmembrane transporter activity"/>
    <property type="evidence" value="ECO:0007669"/>
    <property type="project" value="InterPro"/>
</dbReference>
<keyword evidence="5 7" id="KW-1133">Transmembrane helix</keyword>
<feature type="transmembrane region" description="Helical" evidence="7">
    <location>
        <begin position="256"/>
        <end position="277"/>
    </location>
</feature>
<evidence type="ECO:0000259" key="8">
    <source>
        <dbReference type="PROSITE" id="PS50850"/>
    </source>
</evidence>
<dbReference type="GO" id="GO:0005886">
    <property type="term" value="C:plasma membrane"/>
    <property type="evidence" value="ECO:0007669"/>
    <property type="project" value="UniProtKB-SubCell"/>
</dbReference>
<dbReference type="PANTHER" id="PTHR23517">
    <property type="entry name" value="RESISTANCE PROTEIN MDTM, PUTATIVE-RELATED-RELATED"/>
    <property type="match status" value="1"/>
</dbReference>
<evidence type="ECO:0000256" key="1">
    <source>
        <dbReference type="ARBA" id="ARBA00004651"/>
    </source>
</evidence>
<feature type="transmembrane region" description="Helical" evidence="7">
    <location>
        <begin position="7"/>
        <end position="27"/>
    </location>
</feature>
<proteinExistence type="predicted"/>
<keyword evidence="3" id="KW-1003">Cell membrane</keyword>
<keyword evidence="4 7" id="KW-0812">Transmembrane</keyword>
<name>A0A564W7P2_9FIRM</name>
<keyword evidence="2" id="KW-0813">Transport</keyword>
<dbReference type="Gene3D" id="1.20.1250.20">
    <property type="entry name" value="MFS general substrate transporter like domains"/>
    <property type="match status" value="2"/>
</dbReference>
<sequence length="415" mass="44980">MNSKLRKYLTIIALGLAGGSIYFLPYVKYVFYDAQISTMGITNTQSGLMLTMYTIGNMILYIPGGIIADKVSPKKALVVSLLSTTALAYIYAFSMNFAVAMVIWLGLSFSTAFVFWSSLMKAIRIIGTEEEQGFMYGLYYACNGITGALTNTLALNIYKTAGDNVSSGFVRAVISGGSVAAVAAILLIFLMKDDKKEAVAVDDGEPKFQLSDLGKLLKMPVVWVVAFTIFCGYGYYTSTSYFNPFLTEVIGVSPESSGLISIIRNYLLLLLAPVGGILADKVFKSTCKWLMTAFIILAALFGIVMILPSDISPMAASLYTLIPGAFAMMMYGVVFSTVSEAGIPRMMTGTTIGIASIIGYLPDSIYSVIFGKWMDKHGAAGYNYIFTFLMITGVIGAVLAFTIYRLGKKNREQAI</sequence>
<dbReference type="RefSeq" id="WP_144095444.1">
    <property type="nucleotide sequence ID" value="NZ_CABHMX010000010.1"/>
</dbReference>
<feature type="transmembrane region" description="Helical" evidence="7">
    <location>
        <begin position="314"/>
        <end position="334"/>
    </location>
</feature>
<dbReference type="InterPro" id="IPR020846">
    <property type="entry name" value="MFS_dom"/>
</dbReference>
<feature type="transmembrane region" description="Helical" evidence="7">
    <location>
        <begin position="346"/>
        <end position="362"/>
    </location>
</feature>
<dbReference type="InterPro" id="IPR011701">
    <property type="entry name" value="MFS"/>
</dbReference>
<feature type="transmembrane region" description="Helical" evidence="7">
    <location>
        <begin position="137"/>
        <end position="157"/>
    </location>
</feature>
<evidence type="ECO:0000313" key="9">
    <source>
        <dbReference type="EMBL" id="VUX40670.1"/>
    </source>
</evidence>
<organism evidence="9 10">
    <name type="scientific">Blautia luti</name>
    <dbReference type="NCBI Taxonomy" id="89014"/>
    <lineage>
        <taxon>Bacteria</taxon>
        <taxon>Bacillati</taxon>
        <taxon>Bacillota</taxon>
        <taxon>Clostridia</taxon>
        <taxon>Lachnospirales</taxon>
        <taxon>Lachnospiraceae</taxon>
        <taxon>Blautia</taxon>
    </lineage>
</organism>
<feature type="transmembrane region" description="Helical" evidence="7">
    <location>
        <begin position="47"/>
        <end position="68"/>
    </location>
</feature>
<keyword evidence="10" id="KW-1185">Reference proteome</keyword>
<dbReference type="InterPro" id="IPR036259">
    <property type="entry name" value="MFS_trans_sf"/>
</dbReference>
<feature type="transmembrane region" description="Helical" evidence="7">
    <location>
        <begin position="382"/>
        <end position="404"/>
    </location>
</feature>
<keyword evidence="6 7" id="KW-0472">Membrane</keyword>
<evidence type="ECO:0000256" key="3">
    <source>
        <dbReference type="ARBA" id="ARBA00022475"/>
    </source>
</evidence>
<gene>
    <name evidence="9" type="primary">yqcE</name>
    <name evidence="9" type="ORF">RSSSTS7063_01281</name>
</gene>
<feature type="transmembrane region" description="Helical" evidence="7">
    <location>
        <begin position="289"/>
        <end position="308"/>
    </location>
</feature>
<dbReference type="CDD" id="cd06174">
    <property type="entry name" value="MFS"/>
    <property type="match status" value="1"/>
</dbReference>
<dbReference type="Pfam" id="PF07690">
    <property type="entry name" value="MFS_1"/>
    <property type="match status" value="1"/>
</dbReference>
<protein>
    <submittedName>
        <fullName evidence="9">Inner membrane protein YqcE</fullName>
    </submittedName>
</protein>
<evidence type="ECO:0000313" key="10">
    <source>
        <dbReference type="Proteomes" id="UP000408482"/>
    </source>
</evidence>
<feature type="transmembrane region" description="Helical" evidence="7">
    <location>
        <begin position="169"/>
        <end position="190"/>
    </location>
</feature>